<evidence type="ECO:0000259" key="2">
    <source>
        <dbReference type="Pfam" id="PF22485"/>
    </source>
</evidence>
<dbReference type="EMBL" id="JACETU010000002">
    <property type="protein sequence ID" value="KAF7436924.1"/>
    <property type="molecule type" value="Genomic_DNA"/>
</dbReference>
<feature type="region of interest" description="Disordered" evidence="1">
    <location>
        <begin position="108"/>
        <end position="134"/>
    </location>
</feature>
<feature type="compositionally biased region" description="Polar residues" evidence="1">
    <location>
        <begin position="21"/>
        <end position="34"/>
    </location>
</feature>
<comment type="caution">
    <text evidence="3">The sequence shown here is derived from an EMBL/GenBank/DDBJ whole genome shotgun (WGS) entry which is preliminary data.</text>
</comment>
<dbReference type="PANTHER" id="PTHR39461:SF1">
    <property type="entry name" value="LEA DOMAIN PROTEIN (AFU_ORTHOLOGUE AFUA_8G04920)"/>
    <property type="match status" value="1"/>
</dbReference>
<dbReference type="Proteomes" id="UP000623687">
    <property type="component" value="Unassembled WGS sequence"/>
</dbReference>
<protein>
    <recommendedName>
        <fullName evidence="2">DUF6987 domain-containing protein</fullName>
    </recommendedName>
</protein>
<proteinExistence type="predicted"/>
<organism evidence="3 4">
    <name type="scientific">Pleurotus ostreatus</name>
    <name type="common">Oyster mushroom</name>
    <name type="synonym">White-rot fungus</name>
    <dbReference type="NCBI Taxonomy" id="5322"/>
    <lineage>
        <taxon>Eukaryota</taxon>
        <taxon>Fungi</taxon>
        <taxon>Dikarya</taxon>
        <taxon>Basidiomycota</taxon>
        <taxon>Agaricomycotina</taxon>
        <taxon>Agaricomycetes</taxon>
        <taxon>Agaricomycetidae</taxon>
        <taxon>Agaricales</taxon>
        <taxon>Pleurotineae</taxon>
        <taxon>Pleurotaceae</taxon>
        <taxon>Pleurotus</taxon>
    </lineage>
</organism>
<dbReference type="OrthoDB" id="3362817at2759"/>
<feature type="domain" description="DUF6987" evidence="2">
    <location>
        <begin position="36"/>
        <end position="219"/>
    </location>
</feature>
<gene>
    <name evidence="3" type="ORF">PC9H_003758</name>
</gene>
<reference evidence="3" key="1">
    <citation type="submission" date="2019-07" db="EMBL/GenBank/DDBJ databases">
        <authorList>
            <person name="Palmer J.M."/>
        </authorList>
    </citation>
    <scope>NUCLEOTIDE SEQUENCE</scope>
    <source>
        <strain evidence="3">PC9</strain>
    </source>
</reference>
<dbReference type="InterPro" id="IPR054256">
    <property type="entry name" value="DUF6987"/>
</dbReference>
<dbReference type="PANTHER" id="PTHR39461">
    <property type="entry name" value="LEA DOMAIN PROTEIN (AFU_ORTHOLOGUE AFUA_8G04920)"/>
    <property type="match status" value="1"/>
</dbReference>
<sequence length="916" mass="101448">MTDAIHQPSPAPHEQVLPHDSVSNAGGPTSSSADRTPDEVKAENALAERLSAIIEDANERLLPLCNMIRKNIESFERQKEDDRDEAELVKQVRPLIEQVEKVLNETNGAVKGADPDNRLSNKAKRRMQDHKATPEEQRLAEALKTLLQEVQGTIDWAKDKLDSFPKAKKDLGPLLDALGQPLAQIVGGVGLLLAGVLNLLGKLLSGLGLDILRATLQRRLQANILYHSKCCTRARLNATLSFARPSHEATEAGPSTVEEPSTFEIPFGRSLLDQTKVEEHLSAIQATQEAPLDLKDLEYYRPKGPCDPNSVQYERQYKALLDGLLHSFSKKQLRRCCQLYGMDAKSTAASRTKKEYARAIVEKEWGWPSLHQVRQKQQAWVQETRSFPLDPRQSFIILGKDGSDLLSLSAKYDVHITLSSNPLSLNASGRRGSLEKLTERINSITANVQENIFDLPSRTPLSSNLLQRISRLTGAFVENFGKPGTIRISAIDERALAIARRLALRTSQEARAPQEGSLLAYIPPTPPSDTPVPISFPYAYSVYPFLASRPLPWSIITNGTFRVRRVYEWLAKGISRSTGLFLSDGNLTTLTGESVDIKSVLSNALPVLSNGEPAPVTVTASLGHLLVPSSTGGRANILPPLKGSWQFSKILDWWRNHSVQPAFVPSRPDGVFTASQSEQKVLHRLVYHSFDPTQQNSDTRRQKAIKFEVLLKEHETTGGTETHLSSSVPMAEPPEEFVLSKGPEDAEGLQATDDPAETSVRREIVLDPECIIDEEKVVNVMIPDRPMDVQLTVTLPTVLPSDKWPAPLQQYFTSLRDFLTLKDPSVVQPDSPLTLLFEGDNYLLRSSSSVRQTTEYLSEAASADDISILTEQILDLESDQQSTVCKVVTRTMAVDATWNTFLTACDRLTANRKDLS</sequence>
<keyword evidence="4" id="KW-1185">Reference proteome</keyword>
<dbReference type="VEuPathDB" id="FungiDB:PC9H_003758"/>
<dbReference type="Pfam" id="PF22485">
    <property type="entry name" value="DUF6987"/>
    <property type="match status" value="1"/>
</dbReference>
<dbReference type="AlphaFoldDB" id="A0A8H7DU75"/>
<dbReference type="RefSeq" id="XP_036634823.1">
    <property type="nucleotide sequence ID" value="XM_036773350.1"/>
</dbReference>
<name>A0A8H7DU75_PLEOS</name>
<feature type="region of interest" description="Disordered" evidence="1">
    <location>
        <begin position="1"/>
        <end position="41"/>
    </location>
</feature>
<evidence type="ECO:0000313" key="4">
    <source>
        <dbReference type="Proteomes" id="UP000623687"/>
    </source>
</evidence>
<dbReference type="GeneID" id="59373576"/>
<accession>A0A8H7DU75</accession>
<evidence type="ECO:0000256" key="1">
    <source>
        <dbReference type="SAM" id="MobiDB-lite"/>
    </source>
</evidence>
<evidence type="ECO:0000313" key="3">
    <source>
        <dbReference type="EMBL" id="KAF7436924.1"/>
    </source>
</evidence>